<sequence>MELLVFALYTAFCGWAVFMDGAEVLEGWKSWFLFGWFAAMLTAEQLRFYIGVSWLASLAVLLFHLFGGAA</sequence>
<keyword evidence="1" id="KW-1133">Transmembrane helix</keyword>
<name>A0A7G9QPR2_9GAMM</name>
<keyword evidence="1" id="KW-0472">Membrane</keyword>
<keyword evidence="1" id="KW-0812">Transmembrane</keyword>
<evidence type="ECO:0000256" key="1">
    <source>
        <dbReference type="SAM" id="Phobius"/>
    </source>
</evidence>
<dbReference type="EMBL" id="CP060711">
    <property type="protein sequence ID" value="QNN45337.1"/>
    <property type="molecule type" value="Genomic_DNA"/>
</dbReference>
<dbReference type="KEGG" id="tbv:H9L17_08815"/>
<organism evidence="2 3">
    <name type="scientific">Thermomonas brevis</name>
    <dbReference type="NCBI Taxonomy" id="215691"/>
    <lineage>
        <taxon>Bacteria</taxon>
        <taxon>Pseudomonadati</taxon>
        <taxon>Pseudomonadota</taxon>
        <taxon>Gammaproteobacteria</taxon>
        <taxon>Lysobacterales</taxon>
        <taxon>Lysobacteraceae</taxon>
        <taxon>Thermomonas</taxon>
    </lineage>
</organism>
<accession>A0A7G9QPR2</accession>
<evidence type="ECO:0000313" key="3">
    <source>
        <dbReference type="Proteomes" id="UP000515977"/>
    </source>
</evidence>
<keyword evidence="3" id="KW-1185">Reference proteome</keyword>
<feature type="transmembrane region" description="Helical" evidence="1">
    <location>
        <begin position="46"/>
        <end position="66"/>
    </location>
</feature>
<dbReference type="AlphaFoldDB" id="A0A7G9QPR2"/>
<reference evidence="2 3" key="1">
    <citation type="submission" date="2020-08" db="EMBL/GenBank/DDBJ databases">
        <title>Genome sequence of Thermomonas brevis KACC 16975T.</title>
        <authorList>
            <person name="Hyun D.-W."/>
            <person name="Bae J.-W."/>
        </authorList>
    </citation>
    <scope>NUCLEOTIDE SEQUENCE [LARGE SCALE GENOMIC DNA]</scope>
    <source>
        <strain evidence="2 3">KACC 16975</strain>
    </source>
</reference>
<gene>
    <name evidence="2" type="ORF">H9L17_08815</name>
</gene>
<protein>
    <submittedName>
        <fullName evidence="2">Uncharacterized protein</fullName>
    </submittedName>
</protein>
<dbReference type="RefSeq" id="WP_187569103.1">
    <property type="nucleotide sequence ID" value="NZ_CP060711.1"/>
</dbReference>
<dbReference type="Proteomes" id="UP000515977">
    <property type="component" value="Chromosome"/>
</dbReference>
<proteinExistence type="predicted"/>
<evidence type="ECO:0000313" key="2">
    <source>
        <dbReference type="EMBL" id="QNN45337.1"/>
    </source>
</evidence>